<evidence type="ECO:0000313" key="7">
    <source>
        <dbReference type="EMBL" id="QDP96571.1"/>
    </source>
</evidence>
<dbReference type="Pfam" id="PF03704">
    <property type="entry name" value="BTAD"/>
    <property type="match status" value="1"/>
</dbReference>
<dbReference type="Gene3D" id="1.10.10.10">
    <property type="entry name" value="Winged helix-like DNA-binding domain superfamily/Winged helix DNA-binding domain"/>
    <property type="match status" value="1"/>
</dbReference>
<keyword evidence="3" id="KW-0238">DNA-binding</keyword>
<dbReference type="InterPro" id="IPR011990">
    <property type="entry name" value="TPR-like_helical_dom_sf"/>
</dbReference>
<evidence type="ECO:0000259" key="5">
    <source>
        <dbReference type="SMART" id="SM00862"/>
    </source>
</evidence>
<evidence type="ECO:0008006" key="9">
    <source>
        <dbReference type="Google" id="ProtNLM"/>
    </source>
</evidence>
<sequence length="277" mass="30641">MVLGQRGTHVAGNSATLTLLGRWRLRVGDQEIILGRRERRLLACLAINGGRSRDWLAATLWPDATEERATASLRTTLWSLRRTVPGLTCITGRLLSLGVGVESDLDRLRHDISKITSRTSAEQTDLDEAGVLQVSVAPELLPGWYEDWVLFERERLRNRQLEALKSLADRALRAGQTRPAITYANAAIAIEPHDDQSVIMLISAQLELGHVADALRSFHQYRTRLRAELNAQPSLQVRRVIEQALPAPLRSRSATPVAAPVARVVRLRAGRVAGPGK</sequence>
<evidence type="ECO:0000256" key="1">
    <source>
        <dbReference type="ARBA" id="ARBA00005820"/>
    </source>
</evidence>
<dbReference type="SUPFAM" id="SSF46894">
    <property type="entry name" value="C-terminal effector domain of the bipartite response regulators"/>
    <property type="match status" value="1"/>
</dbReference>
<dbReference type="RefSeq" id="WP_143986534.1">
    <property type="nucleotide sequence ID" value="NZ_CP041692.1"/>
</dbReference>
<dbReference type="OrthoDB" id="3666751at2"/>
<dbReference type="PANTHER" id="PTHR35807:SF1">
    <property type="entry name" value="TRANSCRIPTIONAL REGULATOR REDD"/>
    <property type="match status" value="1"/>
</dbReference>
<comment type="similarity">
    <text evidence="1">Belongs to the AfsR/DnrI/RedD regulatory family.</text>
</comment>
<keyword evidence="4" id="KW-0804">Transcription</keyword>
<dbReference type="SMART" id="SM00862">
    <property type="entry name" value="Trans_reg_C"/>
    <property type="match status" value="1"/>
</dbReference>
<keyword evidence="8" id="KW-1185">Reference proteome</keyword>
<dbReference type="InterPro" id="IPR001867">
    <property type="entry name" value="OmpR/PhoB-type_DNA-bd"/>
</dbReference>
<dbReference type="SMART" id="SM01043">
    <property type="entry name" value="BTAD"/>
    <property type="match status" value="1"/>
</dbReference>
<organism evidence="7 8">
    <name type="scientific">Microlunatus elymi</name>
    <dbReference type="NCBI Taxonomy" id="2596828"/>
    <lineage>
        <taxon>Bacteria</taxon>
        <taxon>Bacillati</taxon>
        <taxon>Actinomycetota</taxon>
        <taxon>Actinomycetes</taxon>
        <taxon>Propionibacteriales</taxon>
        <taxon>Propionibacteriaceae</taxon>
        <taxon>Microlunatus</taxon>
    </lineage>
</organism>
<feature type="domain" description="Bacterial transcriptional activator" evidence="6">
    <location>
        <begin position="103"/>
        <end position="245"/>
    </location>
</feature>
<evidence type="ECO:0000256" key="3">
    <source>
        <dbReference type="ARBA" id="ARBA00023125"/>
    </source>
</evidence>
<dbReference type="SUPFAM" id="SSF48452">
    <property type="entry name" value="TPR-like"/>
    <property type="match status" value="1"/>
</dbReference>
<proteinExistence type="inferred from homology"/>
<evidence type="ECO:0000256" key="4">
    <source>
        <dbReference type="ARBA" id="ARBA00023163"/>
    </source>
</evidence>
<evidence type="ECO:0000259" key="6">
    <source>
        <dbReference type="SMART" id="SM01043"/>
    </source>
</evidence>
<accession>A0A516Q025</accession>
<reference evidence="7 8" key="1">
    <citation type="submission" date="2019-07" db="EMBL/GenBank/DDBJ databases">
        <title>Microlunatus dokdonensis sp. nov. isolated from the rhizospheric soil of the wild plant Elymus tsukushiensis.</title>
        <authorList>
            <person name="Ghim S.-Y."/>
            <person name="Hwang Y.-J."/>
            <person name="Son J.-S."/>
            <person name="Shin J.-H."/>
        </authorList>
    </citation>
    <scope>NUCLEOTIDE SEQUENCE [LARGE SCALE GENOMIC DNA]</scope>
    <source>
        <strain evidence="7 8">KUDC0627</strain>
    </source>
</reference>
<evidence type="ECO:0000313" key="8">
    <source>
        <dbReference type="Proteomes" id="UP000319263"/>
    </source>
</evidence>
<gene>
    <name evidence="7" type="ORF">FOE78_12225</name>
</gene>
<dbReference type="InterPro" id="IPR016032">
    <property type="entry name" value="Sig_transdc_resp-reg_C-effctor"/>
</dbReference>
<protein>
    <recommendedName>
        <fullName evidence="9">DNA-binding transcriptional activator of the SARP family</fullName>
    </recommendedName>
</protein>
<dbReference type="EMBL" id="CP041692">
    <property type="protein sequence ID" value="QDP96571.1"/>
    <property type="molecule type" value="Genomic_DNA"/>
</dbReference>
<dbReference type="InterPro" id="IPR036388">
    <property type="entry name" value="WH-like_DNA-bd_sf"/>
</dbReference>
<evidence type="ECO:0000256" key="2">
    <source>
        <dbReference type="ARBA" id="ARBA00023015"/>
    </source>
</evidence>
<dbReference type="KEGG" id="mik:FOE78_12225"/>
<feature type="domain" description="OmpR/PhoB-type" evidence="5">
    <location>
        <begin position="29"/>
        <end position="97"/>
    </location>
</feature>
<dbReference type="PANTHER" id="PTHR35807">
    <property type="entry name" value="TRANSCRIPTIONAL REGULATOR REDD-RELATED"/>
    <property type="match status" value="1"/>
</dbReference>
<dbReference type="Proteomes" id="UP000319263">
    <property type="component" value="Chromosome"/>
</dbReference>
<name>A0A516Q025_9ACTN</name>
<dbReference type="GO" id="GO:0003677">
    <property type="term" value="F:DNA binding"/>
    <property type="evidence" value="ECO:0007669"/>
    <property type="project" value="UniProtKB-KW"/>
</dbReference>
<keyword evidence="2" id="KW-0805">Transcription regulation</keyword>
<dbReference type="GO" id="GO:0000160">
    <property type="term" value="P:phosphorelay signal transduction system"/>
    <property type="evidence" value="ECO:0007669"/>
    <property type="project" value="InterPro"/>
</dbReference>
<dbReference type="InterPro" id="IPR005158">
    <property type="entry name" value="BTAD"/>
</dbReference>
<dbReference type="GO" id="GO:0006355">
    <property type="term" value="P:regulation of DNA-templated transcription"/>
    <property type="evidence" value="ECO:0007669"/>
    <property type="project" value="InterPro"/>
</dbReference>
<dbReference type="AlphaFoldDB" id="A0A516Q025"/>
<dbReference type="InterPro" id="IPR051677">
    <property type="entry name" value="AfsR-DnrI-RedD_regulator"/>
</dbReference>
<dbReference type="Gene3D" id="1.25.40.10">
    <property type="entry name" value="Tetratricopeptide repeat domain"/>
    <property type="match status" value="1"/>
</dbReference>